<evidence type="ECO:0000313" key="4">
    <source>
        <dbReference type="Proteomes" id="UP000652720"/>
    </source>
</evidence>
<name>A0AAV4K601_9DEIO</name>
<protein>
    <recommendedName>
        <fullName evidence="5">YcxB family protein</fullName>
    </recommendedName>
</protein>
<proteinExistence type="predicted"/>
<dbReference type="AlphaFoldDB" id="A0AAV4K601"/>
<reference evidence="2" key="1">
    <citation type="journal article" date="2014" name="Int. J. Syst. Evol. Microbiol.">
        <title>Complete genome of a new Firmicutes species belonging to the dominant human colonic microbiota ('Ruminococcus bicirculans') reveals two chromosomes and a selective capacity to utilize plant glucans.</title>
        <authorList>
            <consortium name="NISC Comparative Sequencing Program"/>
            <person name="Wegmann U."/>
            <person name="Louis P."/>
            <person name="Goesmann A."/>
            <person name="Henrissat B."/>
            <person name="Duncan S.H."/>
            <person name="Flint H.J."/>
        </authorList>
    </citation>
    <scope>NUCLEOTIDE SEQUENCE</scope>
    <source>
        <strain evidence="2">CGMCC 1.8884</strain>
    </source>
</reference>
<sequence>MQELFYFEATTIDQGRGTTEVWGWGKKSIETRDGLVIMTRVDGSTAVIPVANLHFLKTFLAGDPRIPLARQTPPKL</sequence>
<dbReference type="EMBL" id="BMLZ01000018">
    <property type="protein sequence ID" value="GGP29966.1"/>
    <property type="molecule type" value="Genomic_DNA"/>
</dbReference>
<evidence type="ECO:0000313" key="2">
    <source>
        <dbReference type="EMBL" id="GGP29966.1"/>
    </source>
</evidence>
<keyword evidence="3" id="KW-1185">Reference proteome</keyword>
<dbReference type="Proteomes" id="UP000630135">
    <property type="component" value="Unassembled WGS sequence"/>
</dbReference>
<comment type="caution">
    <text evidence="1">The sequence shown here is derived from an EMBL/GenBank/DDBJ whole genome shotgun (WGS) entry which is preliminary data.</text>
</comment>
<reference evidence="1" key="4">
    <citation type="submission" date="2023-08" db="EMBL/GenBank/DDBJ databases">
        <authorList>
            <person name="Sun Q."/>
            <person name="Zhou Y."/>
        </authorList>
    </citation>
    <scope>NUCLEOTIDE SEQUENCE</scope>
    <source>
        <strain evidence="2">CGMCC 1.8884</strain>
        <strain evidence="1">CGMCC 1.8885</strain>
    </source>
</reference>
<dbReference type="Proteomes" id="UP000652720">
    <property type="component" value="Unassembled WGS sequence"/>
</dbReference>
<reference evidence="1" key="2">
    <citation type="journal article" date="2014" name="Int. J. Syst. Evol. Microbiol.">
        <title>Complete genome sequence of Corynebacterium casei LMG S-19264T (=DSM 44701T), isolated from a smear-ripened cheese.</title>
        <authorList>
            <consortium name="US DOE Joint Genome Institute (JGI-PGF)"/>
            <person name="Walter F."/>
            <person name="Albersmeier A."/>
            <person name="Kalinowski J."/>
            <person name="Ruckert C."/>
        </authorList>
    </citation>
    <scope>NUCLEOTIDE SEQUENCE</scope>
    <source>
        <strain evidence="1">CGMCC 1.8885</strain>
    </source>
</reference>
<organism evidence="1 4">
    <name type="scientific">Deinococcus wulumuqiensis</name>
    <dbReference type="NCBI Taxonomy" id="980427"/>
    <lineage>
        <taxon>Bacteria</taxon>
        <taxon>Thermotogati</taxon>
        <taxon>Deinococcota</taxon>
        <taxon>Deinococci</taxon>
        <taxon>Deinococcales</taxon>
        <taxon>Deinococcaceae</taxon>
        <taxon>Deinococcus</taxon>
    </lineage>
</organism>
<accession>A0AAV4K601</accession>
<evidence type="ECO:0000313" key="1">
    <source>
        <dbReference type="EMBL" id="GGI87092.1"/>
    </source>
</evidence>
<gene>
    <name evidence="2" type="ORF">GCM10008021_16170</name>
    <name evidence="1" type="ORF">GCM10010914_21930</name>
</gene>
<evidence type="ECO:0008006" key="5">
    <source>
        <dbReference type="Google" id="ProtNLM"/>
    </source>
</evidence>
<evidence type="ECO:0000313" key="3">
    <source>
        <dbReference type="Proteomes" id="UP000630135"/>
    </source>
</evidence>
<dbReference type="EMBL" id="BMMA01000022">
    <property type="protein sequence ID" value="GGI87092.1"/>
    <property type="molecule type" value="Genomic_DNA"/>
</dbReference>
<reference evidence="3" key="3">
    <citation type="journal article" date="2019" name="Int. J. Syst. Evol. Microbiol.">
        <title>The Global Catalogue of Microorganisms (GCM) 10K type strain sequencing project: providing services to taxonomists for standard genome sequencing and annotation.</title>
        <authorList>
            <consortium name="The Broad Institute Genomics Platform"/>
            <consortium name="The Broad Institute Genome Sequencing Center for Infectious Disease"/>
            <person name="Wu L."/>
            <person name="Ma J."/>
        </authorList>
    </citation>
    <scope>NUCLEOTIDE SEQUENCE [LARGE SCALE GENOMIC DNA]</scope>
    <source>
        <strain evidence="3">CGMCC 1.8884</strain>
    </source>
</reference>